<accession>A0A8S1Y0Y8</accession>
<evidence type="ECO:0000313" key="1">
    <source>
        <dbReference type="EMBL" id="CAD8207390.1"/>
    </source>
</evidence>
<sequence length="69" mass="8052">MQKCFGSSNDHCTQQKFHLNIWLISKLIIADKVQKKGDACDCQEVYYFNDSGFNSNLCHQKCYNLFLII</sequence>
<dbReference type="OrthoDB" id="300641at2759"/>
<proteinExistence type="predicted"/>
<dbReference type="EMBL" id="CAJJDP010000142">
    <property type="protein sequence ID" value="CAD8207390.1"/>
    <property type="molecule type" value="Genomic_DNA"/>
</dbReference>
<comment type="caution">
    <text evidence="1">The sequence shown here is derived from an EMBL/GenBank/DDBJ whole genome shotgun (WGS) entry which is preliminary data.</text>
</comment>
<gene>
    <name evidence="1" type="ORF">POCTA_138.1.T1410001</name>
</gene>
<evidence type="ECO:0000313" key="2">
    <source>
        <dbReference type="Proteomes" id="UP000683925"/>
    </source>
</evidence>
<dbReference type="Proteomes" id="UP000683925">
    <property type="component" value="Unassembled WGS sequence"/>
</dbReference>
<dbReference type="AlphaFoldDB" id="A0A8S1Y0Y8"/>
<name>A0A8S1Y0Y8_PAROT</name>
<organism evidence="1 2">
    <name type="scientific">Paramecium octaurelia</name>
    <dbReference type="NCBI Taxonomy" id="43137"/>
    <lineage>
        <taxon>Eukaryota</taxon>
        <taxon>Sar</taxon>
        <taxon>Alveolata</taxon>
        <taxon>Ciliophora</taxon>
        <taxon>Intramacronucleata</taxon>
        <taxon>Oligohymenophorea</taxon>
        <taxon>Peniculida</taxon>
        <taxon>Parameciidae</taxon>
        <taxon>Paramecium</taxon>
    </lineage>
</organism>
<protein>
    <submittedName>
        <fullName evidence="1">Uncharacterized protein</fullName>
    </submittedName>
</protein>
<reference evidence="1" key="1">
    <citation type="submission" date="2021-01" db="EMBL/GenBank/DDBJ databases">
        <authorList>
            <consortium name="Genoscope - CEA"/>
            <person name="William W."/>
        </authorList>
    </citation>
    <scope>NUCLEOTIDE SEQUENCE</scope>
</reference>
<keyword evidence="2" id="KW-1185">Reference proteome</keyword>